<comment type="caution">
    <text evidence="1">The sequence shown here is derived from an EMBL/GenBank/DDBJ whole genome shotgun (WGS) entry which is preliminary data.</text>
</comment>
<protein>
    <recommendedName>
        <fullName evidence="3">F-box domain-containing protein</fullName>
    </recommendedName>
</protein>
<keyword evidence="2" id="KW-1185">Reference proteome</keyword>
<evidence type="ECO:0000313" key="2">
    <source>
        <dbReference type="Proteomes" id="UP000736335"/>
    </source>
</evidence>
<reference evidence="1" key="1">
    <citation type="journal article" date="2020" name="Nat. Commun.">
        <title>Large-scale genome sequencing of mycorrhizal fungi provides insights into the early evolution of symbiotic traits.</title>
        <authorList>
            <person name="Miyauchi S."/>
            <person name="Kiss E."/>
            <person name="Kuo A."/>
            <person name="Drula E."/>
            <person name="Kohler A."/>
            <person name="Sanchez-Garcia M."/>
            <person name="Morin E."/>
            <person name="Andreopoulos B."/>
            <person name="Barry K.W."/>
            <person name="Bonito G."/>
            <person name="Buee M."/>
            <person name="Carver A."/>
            <person name="Chen C."/>
            <person name="Cichocki N."/>
            <person name="Clum A."/>
            <person name="Culley D."/>
            <person name="Crous P.W."/>
            <person name="Fauchery L."/>
            <person name="Girlanda M."/>
            <person name="Hayes R.D."/>
            <person name="Keri Z."/>
            <person name="LaButti K."/>
            <person name="Lipzen A."/>
            <person name="Lombard V."/>
            <person name="Magnuson J."/>
            <person name="Maillard F."/>
            <person name="Murat C."/>
            <person name="Nolan M."/>
            <person name="Ohm R.A."/>
            <person name="Pangilinan J."/>
            <person name="Pereira M.F."/>
            <person name="Perotto S."/>
            <person name="Peter M."/>
            <person name="Pfister S."/>
            <person name="Riley R."/>
            <person name="Sitrit Y."/>
            <person name="Stielow J.B."/>
            <person name="Szollosi G."/>
            <person name="Zifcakova L."/>
            <person name="Stursova M."/>
            <person name="Spatafora J.W."/>
            <person name="Tedersoo L."/>
            <person name="Vaario L.M."/>
            <person name="Yamada A."/>
            <person name="Yan M."/>
            <person name="Wang P."/>
            <person name="Xu J."/>
            <person name="Bruns T."/>
            <person name="Baldrian P."/>
            <person name="Vilgalys R."/>
            <person name="Dunand C."/>
            <person name="Henrissat B."/>
            <person name="Grigoriev I.V."/>
            <person name="Hibbett D."/>
            <person name="Nagy L.G."/>
            <person name="Martin F.M."/>
        </authorList>
    </citation>
    <scope>NUCLEOTIDE SEQUENCE</scope>
    <source>
        <strain evidence="1">UH-Tt-Lm1</strain>
    </source>
</reference>
<gene>
    <name evidence="1" type="ORF">BJ322DRAFT_287430</name>
</gene>
<dbReference type="AlphaFoldDB" id="A0A9P6L3N4"/>
<organism evidence="1 2">
    <name type="scientific">Thelephora terrestris</name>
    <dbReference type="NCBI Taxonomy" id="56493"/>
    <lineage>
        <taxon>Eukaryota</taxon>
        <taxon>Fungi</taxon>
        <taxon>Dikarya</taxon>
        <taxon>Basidiomycota</taxon>
        <taxon>Agaricomycotina</taxon>
        <taxon>Agaricomycetes</taxon>
        <taxon>Thelephorales</taxon>
        <taxon>Thelephoraceae</taxon>
        <taxon>Thelephora</taxon>
    </lineage>
</organism>
<accession>A0A9P6L3N4</accession>
<evidence type="ECO:0008006" key="3">
    <source>
        <dbReference type="Google" id="ProtNLM"/>
    </source>
</evidence>
<name>A0A9P6L3N4_9AGAM</name>
<proteinExistence type="predicted"/>
<reference evidence="1" key="2">
    <citation type="submission" date="2020-11" db="EMBL/GenBank/DDBJ databases">
        <authorList>
            <consortium name="DOE Joint Genome Institute"/>
            <person name="Kuo A."/>
            <person name="Miyauchi S."/>
            <person name="Kiss E."/>
            <person name="Drula E."/>
            <person name="Kohler A."/>
            <person name="Sanchez-Garcia M."/>
            <person name="Andreopoulos B."/>
            <person name="Barry K.W."/>
            <person name="Bonito G."/>
            <person name="Buee M."/>
            <person name="Carver A."/>
            <person name="Chen C."/>
            <person name="Cichocki N."/>
            <person name="Clum A."/>
            <person name="Culley D."/>
            <person name="Crous P.W."/>
            <person name="Fauchery L."/>
            <person name="Girlanda M."/>
            <person name="Hayes R."/>
            <person name="Keri Z."/>
            <person name="Labutti K."/>
            <person name="Lipzen A."/>
            <person name="Lombard V."/>
            <person name="Magnuson J."/>
            <person name="Maillard F."/>
            <person name="Morin E."/>
            <person name="Murat C."/>
            <person name="Nolan M."/>
            <person name="Ohm R."/>
            <person name="Pangilinan J."/>
            <person name="Pereira M."/>
            <person name="Perotto S."/>
            <person name="Peter M."/>
            <person name="Riley R."/>
            <person name="Sitrit Y."/>
            <person name="Stielow B."/>
            <person name="Szollosi G."/>
            <person name="Zifcakova L."/>
            <person name="Stursova M."/>
            <person name="Spatafora J.W."/>
            <person name="Tedersoo L."/>
            <person name="Vaario L.-M."/>
            <person name="Yamada A."/>
            <person name="Yan M."/>
            <person name="Wang P."/>
            <person name="Xu J."/>
            <person name="Bruns T."/>
            <person name="Baldrian P."/>
            <person name="Vilgalys R."/>
            <person name="Henrissat B."/>
            <person name="Grigoriev I.V."/>
            <person name="Hibbett D."/>
            <person name="Nagy L.G."/>
            <person name="Martin F.M."/>
        </authorList>
    </citation>
    <scope>NUCLEOTIDE SEQUENCE</scope>
    <source>
        <strain evidence="1">UH-Tt-Lm1</strain>
    </source>
</reference>
<dbReference type="Proteomes" id="UP000736335">
    <property type="component" value="Unassembled WGS sequence"/>
</dbReference>
<dbReference type="EMBL" id="WIUZ02000015">
    <property type="protein sequence ID" value="KAF9780879.1"/>
    <property type="molecule type" value="Genomic_DNA"/>
</dbReference>
<dbReference type="OrthoDB" id="2977329at2759"/>
<evidence type="ECO:0000313" key="1">
    <source>
        <dbReference type="EMBL" id="KAF9780879.1"/>
    </source>
</evidence>
<sequence>MQWALRLTFTKTAMPLALPPEIIDLIVGDLHNEPTTLKACCLVSKSWVSRTRRHLFARVNFGCAGSSIDSWMKAFPDPSNSPARYTRSLCIHGFGVVSTNVCAWIHSFRHVEHLSVNTSVWRRLHGGSLIQLHGLSPTLKSLRLSSFDTPISQILCLICSFPLLQDLSLRSAFANDNDKWASPSTSPKLTGSLLLNDENLSVTRRLLELPDGLHFSGIRVRCRAEDLDSKTMTDLVSKCSHTLETLSLGLLNGSHLPPPLDLSGSVRLKCMKFGWAGSGTRWITTTIQTARSEILQQITIYLYDTWFVTAEETSREWYELDGLLVQLWTSRSILPNIVCWNDPKKLVPSLLPELTRRGFVRDKGGFVMVE</sequence>